<proteinExistence type="predicted"/>
<dbReference type="SUPFAM" id="SSF49899">
    <property type="entry name" value="Concanavalin A-like lectins/glucanases"/>
    <property type="match status" value="1"/>
</dbReference>
<dbReference type="GO" id="GO:0004553">
    <property type="term" value="F:hydrolase activity, hydrolyzing O-glycosyl compounds"/>
    <property type="evidence" value="ECO:0007669"/>
    <property type="project" value="UniProtKB-ARBA"/>
</dbReference>
<dbReference type="Gene3D" id="2.60.120.200">
    <property type="match status" value="1"/>
</dbReference>
<organism evidence="2 3">
    <name type="scientific">Chryseobacterium indologenes</name>
    <name type="common">Flavobacterium indologenes</name>
    <dbReference type="NCBI Taxonomy" id="253"/>
    <lineage>
        <taxon>Bacteria</taxon>
        <taxon>Pseudomonadati</taxon>
        <taxon>Bacteroidota</taxon>
        <taxon>Flavobacteriia</taxon>
        <taxon>Flavobacteriales</taxon>
        <taxon>Weeksellaceae</taxon>
        <taxon>Chryseobacterium group</taxon>
        <taxon>Chryseobacterium</taxon>
    </lineage>
</organism>
<dbReference type="InterPro" id="IPR013320">
    <property type="entry name" value="ConA-like_dom_sf"/>
</dbReference>
<name>A0AAD1DVH0_CHRID</name>
<dbReference type="InterPro" id="IPR026444">
    <property type="entry name" value="Secre_tail"/>
</dbReference>
<sequence>MKTYLLPWFLFRKVVLLFFIMSIMSNLLYSQKVYVSSQNNQIYGVCAGCSVQNPQNVVGPDENNYTSLIIPLGLAGRIEQTLIFPAVKTHTKVAIGIGNNLSGLSVQLLAGVSVETFNGNVSNNDYRIVNNEMLTIGLSGPNLSKGTIEFTTTKPYDRIRVSLNAGLLNLNGGLNLYYAYQLDNRIYANSETHIAESTGCNNCSVQNPQNAVGSNENDYSKLTISTYGEHRNIQQTLYFPTTRTFTKLVVGVGSDNKPIDQIIKERAFIKTVTEDNINAELILAEVKKDPQNPNRGTLEILTSIPYKGINFTLHGINDSNTGYYVDDLKIYYAYQEELDMSACKSVPFDPFYYFSFNGNTNNTKFGFSLNPPLFVFPEYKNNIACQQGLTSTTTPYILESPDISPDLYTGDISISFWANIREGDPPVPDPENPGEYLPPTKPQPYLKLEAFGEKFHMFPNNLMIGEELEGEQISQRGGYAHYVLVLKADDSDFDNACVYINGIPGGGSTDENGNCTAWNQQKRINHKKIKIALDRADIDELIIYNKALSESEIRLLYHSYGIAPHHAATALTSLSKKTQSSVLSQKDILSLSPNPTTGLITFGGNISLEDTEVFVSNTFGTEVFRTRLTSKIVELPQTLPDGVYILNLQTKDKKTFTRKVFLRR</sequence>
<reference evidence="2 3" key="1">
    <citation type="submission" date="2018-11" db="EMBL/GenBank/DDBJ databases">
        <title>Proposal to divide the Flavobacteriaceae and reorganize its genera based on Amino Acid Identity values calculated from whole genome sequences.</title>
        <authorList>
            <person name="Nicholson A.C."/>
            <person name="Gulvik C.A."/>
            <person name="Whitney A.M."/>
            <person name="Humrighouse B.W."/>
            <person name="Bell M."/>
            <person name="Holmes B."/>
            <person name="Steigerwalt A.G."/>
            <person name="Villarma A."/>
            <person name="Sheth M."/>
            <person name="Batra D."/>
            <person name="Pryor J."/>
            <person name="Bernardet J.-F."/>
            <person name="Hugo C."/>
            <person name="Kampfer P."/>
            <person name="Newman J."/>
            <person name="McQuiston J.R."/>
        </authorList>
    </citation>
    <scope>NUCLEOTIDE SEQUENCE [LARGE SCALE GENOMIC DNA]</scope>
    <source>
        <strain evidence="2 3">H5559</strain>
    </source>
</reference>
<keyword evidence="1" id="KW-0732">Signal</keyword>
<dbReference type="GO" id="GO:0005975">
    <property type="term" value="P:carbohydrate metabolic process"/>
    <property type="evidence" value="ECO:0007669"/>
    <property type="project" value="UniProtKB-ARBA"/>
</dbReference>
<dbReference type="AlphaFoldDB" id="A0AAD1DVH0"/>
<dbReference type="NCBIfam" id="TIGR04183">
    <property type="entry name" value="Por_Secre_tail"/>
    <property type="match status" value="1"/>
</dbReference>
<evidence type="ECO:0000313" key="3">
    <source>
        <dbReference type="Proteomes" id="UP000269015"/>
    </source>
</evidence>
<protein>
    <submittedName>
        <fullName evidence="2">T9SS C-terminal target domain-containing protein</fullName>
    </submittedName>
</protein>
<evidence type="ECO:0000256" key="1">
    <source>
        <dbReference type="ARBA" id="ARBA00022729"/>
    </source>
</evidence>
<accession>A0AAD1DVH0</accession>
<dbReference type="RefSeq" id="WP_082723128.1">
    <property type="nucleotide sequence ID" value="NZ_CP033930.1"/>
</dbReference>
<dbReference type="EMBL" id="CP033930">
    <property type="protein sequence ID" value="AZB18805.1"/>
    <property type="molecule type" value="Genomic_DNA"/>
</dbReference>
<dbReference type="Proteomes" id="UP000269015">
    <property type="component" value="Chromosome"/>
</dbReference>
<evidence type="ECO:0000313" key="2">
    <source>
        <dbReference type="EMBL" id="AZB18805.1"/>
    </source>
</evidence>
<gene>
    <name evidence="2" type="ORF">EG352_13955</name>
</gene>